<dbReference type="InterPro" id="IPR037066">
    <property type="entry name" value="Plug_dom_sf"/>
</dbReference>
<keyword evidence="5 9" id="KW-0732">Signal</keyword>
<dbReference type="InterPro" id="IPR023997">
    <property type="entry name" value="TonB-dep_OMP_SusC/RagA_CS"/>
</dbReference>
<name>A0A1H7FLL5_AQUAM</name>
<feature type="signal peptide" evidence="9">
    <location>
        <begin position="1"/>
        <end position="18"/>
    </location>
</feature>
<comment type="similarity">
    <text evidence="8">Belongs to the TonB-dependent receptor family.</text>
</comment>
<dbReference type="Proteomes" id="UP000198521">
    <property type="component" value="Unassembled WGS sequence"/>
</dbReference>
<protein>
    <submittedName>
        <fullName evidence="11">TonB-linked outer membrane protein, SusC/RagA family</fullName>
    </submittedName>
</protein>
<dbReference type="NCBIfam" id="TIGR04057">
    <property type="entry name" value="SusC_RagA_signa"/>
    <property type="match status" value="1"/>
</dbReference>
<dbReference type="InterPro" id="IPR023996">
    <property type="entry name" value="TonB-dep_OMP_SusC/RagA"/>
</dbReference>
<dbReference type="PANTHER" id="PTHR30069">
    <property type="entry name" value="TONB-DEPENDENT OUTER MEMBRANE RECEPTOR"/>
    <property type="match status" value="1"/>
</dbReference>
<evidence type="ECO:0000256" key="3">
    <source>
        <dbReference type="ARBA" id="ARBA00022452"/>
    </source>
</evidence>
<reference evidence="11 12" key="1">
    <citation type="submission" date="2016-10" db="EMBL/GenBank/DDBJ databases">
        <authorList>
            <person name="de Groot N.N."/>
        </authorList>
    </citation>
    <scope>NUCLEOTIDE SEQUENCE [LARGE SCALE GENOMIC DNA]</scope>
    <source>
        <strain evidence="11 12">DSM 25232</strain>
    </source>
</reference>
<dbReference type="PROSITE" id="PS52016">
    <property type="entry name" value="TONB_DEPENDENT_REC_3"/>
    <property type="match status" value="1"/>
</dbReference>
<dbReference type="AlphaFoldDB" id="A0A1H7FLL5"/>
<dbReference type="EMBL" id="FOAB01000001">
    <property type="protein sequence ID" value="SEK26147.1"/>
    <property type="molecule type" value="Genomic_DNA"/>
</dbReference>
<gene>
    <name evidence="11" type="ORF">SAMN04487910_0106</name>
</gene>
<sequence length="1005" mass="109760">MKIAYFLMAVFLTTVINAQEIQIRGNVKDANGLELPGVNVIVKNTSNGAVTDFNGNYALNNVSVGSVVSFSYVGFTTQEITVGQNPVINIVMQEDSESLEQVIVIGYGTQTKKEITGAVSVVGAETIEELNPVRVEQALQGQVAGVNITSQSGAPGSSSTISIRGISTNGDSRPLILVDGNVIEDLSVLNPNDIESINVLKDATAGIYGVRAANGVILITTKSGVRNTDLKFEVDSYAGFQETTRRLPVLNATEYGVIINESFAAGGQTPPFPNFTLLGEGTNWQDEIFRTAAISNINLNVSGGGENSTYSGGASYLTQDGIVGGSDANFERFTGRLNYSLDFAKNFKFTTSGIFTQTNRETLLENTLGSVLFNALNMAPTLSVRDENGDFTLAEGLGNEVINPIAQIENTFNNTGVNRVGATFGLKYNFLNNFTAESRFQFNYSEVDGKVFSPEVFYGSGKVFNVDRSSVTEFKNFFRDFTWDNFLKYEKVFAEDHDVKVLLGMSVFKTTGTFTGSTGFDIIDNSYTNANISQASDVVNNFQNGGNTFDSRLLSYFTRLQYGYKGKYLLSAVIRRDGSTKFGPKNKFGYFPSASVGWVVSDESFLNDSNWLNFLKLRGSYGVIGNDRIGDFGFVSLLNGEGAYVIDDELLIGTAIGQLSNPEIKWEQQKTLDIGFDTRLWDNKIDITFDYFNKRTEDLLVVAPVSGVLGVAAPGSAPPIINAGIVENKGYEFLISYKDQFSDNFKFNISFNLTAIDNEVVSVNSENSFIAGGSFGVGQDPPSRMEAGKPIGYFYGLQTDGIFQNQSEVDAHATQANAAPGDLRYVDVNGDGEINSDDRTDIGNPIPDATMGLNIGFEYKNFDFTTYAFASVGNDIVRNYERNQPLVNRRNAFLDRWTGEGTTNSFPRVTTGANSNSLFSSFYVEDGSYLRIQNVQLGYTFSRDYMTPIGIDKFRIYVSVNNLYTFTEYQGYDPAASSGAPIGGGIDPGFYPVPRTYLLGVNLKF</sequence>
<evidence type="ECO:0000256" key="5">
    <source>
        <dbReference type="ARBA" id="ARBA00022729"/>
    </source>
</evidence>
<keyword evidence="4 8" id="KW-0812">Transmembrane</keyword>
<dbReference type="NCBIfam" id="TIGR04056">
    <property type="entry name" value="OMP_RagA_SusC"/>
    <property type="match status" value="1"/>
</dbReference>
<dbReference type="Gene3D" id="2.170.130.10">
    <property type="entry name" value="TonB-dependent receptor, plug domain"/>
    <property type="match status" value="1"/>
</dbReference>
<evidence type="ECO:0000313" key="12">
    <source>
        <dbReference type="Proteomes" id="UP000198521"/>
    </source>
</evidence>
<evidence type="ECO:0000313" key="11">
    <source>
        <dbReference type="EMBL" id="SEK26147.1"/>
    </source>
</evidence>
<keyword evidence="7 8" id="KW-0998">Cell outer membrane</keyword>
<evidence type="ECO:0000256" key="7">
    <source>
        <dbReference type="ARBA" id="ARBA00023237"/>
    </source>
</evidence>
<dbReference type="GO" id="GO:0044718">
    <property type="term" value="P:siderophore transmembrane transport"/>
    <property type="evidence" value="ECO:0007669"/>
    <property type="project" value="TreeGrafter"/>
</dbReference>
<keyword evidence="2 8" id="KW-0813">Transport</keyword>
<keyword evidence="3 8" id="KW-1134">Transmembrane beta strand</keyword>
<dbReference type="STRING" id="1038014.SAMN04487910_0106"/>
<dbReference type="InterPro" id="IPR039426">
    <property type="entry name" value="TonB-dep_rcpt-like"/>
</dbReference>
<dbReference type="GO" id="GO:0015344">
    <property type="term" value="F:siderophore uptake transmembrane transporter activity"/>
    <property type="evidence" value="ECO:0007669"/>
    <property type="project" value="TreeGrafter"/>
</dbReference>
<feature type="chain" id="PRO_5011513882" evidence="9">
    <location>
        <begin position="19"/>
        <end position="1005"/>
    </location>
</feature>
<dbReference type="Pfam" id="PF07715">
    <property type="entry name" value="Plug"/>
    <property type="match status" value="1"/>
</dbReference>
<evidence type="ECO:0000256" key="6">
    <source>
        <dbReference type="ARBA" id="ARBA00023136"/>
    </source>
</evidence>
<keyword evidence="12" id="KW-1185">Reference proteome</keyword>
<evidence type="ECO:0000259" key="10">
    <source>
        <dbReference type="Pfam" id="PF07715"/>
    </source>
</evidence>
<dbReference type="InterPro" id="IPR008969">
    <property type="entry name" value="CarboxyPept-like_regulatory"/>
</dbReference>
<evidence type="ECO:0000256" key="2">
    <source>
        <dbReference type="ARBA" id="ARBA00022448"/>
    </source>
</evidence>
<comment type="subcellular location">
    <subcellularLocation>
        <location evidence="1 8">Cell outer membrane</location>
        <topology evidence="1 8">Multi-pass membrane protein</topology>
    </subcellularLocation>
</comment>
<dbReference type="GO" id="GO:0009279">
    <property type="term" value="C:cell outer membrane"/>
    <property type="evidence" value="ECO:0007669"/>
    <property type="project" value="UniProtKB-SubCell"/>
</dbReference>
<evidence type="ECO:0000256" key="4">
    <source>
        <dbReference type="ARBA" id="ARBA00022692"/>
    </source>
</evidence>
<dbReference type="SUPFAM" id="SSF49464">
    <property type="entry name" value="Carboxypeptidase regulatory domain-like"/>
    <property type="match status" value="1"/>
</dbReference>
<feature type="domain" description="TonB-dependent receptor plug" evidence="10">
    <location>
        <begin position="112"/>
        <end position="216"/>
    </location>
</feature>
<keyword evidence="6 8" id="KW-0472">Membrane</keyword>
<dbReference type="SUPFAM" id="SSF56935">
    <property type="entry name" value="Porins"/>
    <property type="match status" value="1"/>
</dbReference>
<dbReference type="PANTHER" id="PTHR30069:SF29">
    <property type="entry name" value="HEMOGLOBIN AND HEMOGLOBIN-HAPTOGLOBIN-BINDING PROTEIN 1-RELATED"/>
    <property type="match status" value="1"/>
</dbReference>
<dbReference type="Gene3D" id="2.60.40.1120">
    <property type="entry name" value="Carboxypeptidase-like, regulatory domain"/>
    <property type="match status" value="1"/>
</dbReference>
<dbReference type="InterPro" id="IPR036942">
    <property type="entry name" value="Beta-barrel_TonB_sf"/>
</dbReference>
<proteinExistence type="inferred from homology"/>
<evidence type="ECO:0000256" key="9">
    <source>
        <dbReference type="SAM" id="SignalP"/>
    </source>
</evidence>
<evidence type="ECO:0000256" key="1">
    <source>
        <dbReference type="ARBA" id="ARBA00004571"/>
    </source>
</evidence>
<dbReference type="Pfam" id="PF13715">
    <property type="entry name" value="CarbopepD_reg_2"/>
    <property type="match status" value="1"/>
</dbReference>
<dbReference type="InterPro" id="IPR012910">
    <property type="entry name" value="Plug_dom"/>
</dbReference>
<dbReference type="RefSeq" id="WP_091404024.1">
    <property type="nucleotide sequence ID" value="NZ_FOAB01000001.1"/>
</dbReference>
<evidence type="ECO:0000256" key="8">
    <source>
        <dbReference type="PROSITE-ProRule" id="PRU01360"/>
    </source>
</evidence>
<organism evidence="11 12">
    <name type="scientific">Aquimarina amphilecti</name>
    <dbReference type="NCBI Taxonomy" id="1038014"/>
    <lineage>
        <taxon>Bacteria</taxon>
        <taxon>Pseudomonadati</taxon>
        <taxon>Bacteroidota</taxon>
        <taxon>Flavobacteriia</taxon>
        <taxon>Flavobacteriales</taxon>
        <taxon>Flavobacteriaceae</taxon>
        <taxon>Aquimarina</taxon>
    </lineage>
</organism>
<dbReference type="Gene3D" id="2.40.170.20">
    <property type="entry name" value="TonB-dependent receptor, beta-barrel domain"/>
    <property type="match status" value="1"/>
</dbReference>
<accession>A0A1H7FLL5</accession>
<dbReference type="OrthoDB" id="9768177at2"/>